<evidence type="ECO:0000313" key="2">
    <source>
        <dbReference type="Proteomes" id="UP000178659"/>
    </source>
</evidence>
<name>A0A1G1VCJ6_9BACT</name>
<dbReference type="PANTHER" id="PTHR43861:SF6">
    <property type="entry name" value="METHYLTRANSFERASE TYPE 11"/>
    <property type="match status" value="1"/>
</dbReference>
<dbReference type="SUPFAM" id="SSF53335">
    <property type="entry name" value="S-adenosyl-L-methionine-dependent methyltransferases"/>
    <property type="match status" value="1"/>
</dbReference>
<comment type="caution">
    <text evidence="1">The sequence shown here is derived from an EMBL/GenBank/DDBJ whole genome shotgun (WGS) entry which is preliminary data.</text>
</comment>
<organism evidence="1 2">
    <name type="scientific">Candidatus Blackburnbacteria bacterium RIFCSPLOWO2_01_FULL_40_20</name>
    <dbReference type="NCBI Taxonomy" id="1797519"/>
    <lineage>
        <taxon>Bacteria</taxon>
        <taxon>Candidatus Blackburniibacteriota</taxon>
    </lineage>
</organism>
<evidence type="ECO:0000313" key="1">
    <source>
        <dbReference type="EMBL" id="OGY13115.1"/>
    </source>
</evidence>
<sequence length="300" mass="34187">MIKQVCAICGGSTPKKILYKQNFNINDINKNVFSARRLPDGVHYKIWRCLKCGLVYSSPILPESALYKLYKKSKVTYGEQIADLTKTYGYYLSELEKYNVKKERLLEIGCGSGFLLGEAKRQGYKEVYGVELSKEAVEKAPKAIRKNIKSVLLRKCLFPKNYFNVICFFQTLDHISSPGEFLKNCFDVLKPGGLVLAFNHNISSLQARILGEKSPIIDIEHTYLYNLETMTMVFEKSNFQVLCAKPSSNIYSLDYLLYLTPLPKLIKNFLVKVVDKSGISKLKFKARIGNMVLIAKKQNN</sequence>
<dbReference type="InterPro" id="IPR029063">
    <property type="entry name" value="SAM-dependent_MTases_sf"/>
</dbReference>
<dbReference type="CDD" id="cd02440">
    <property type="entry name" value="AdoMet_MTases"/>
    <property type="match status" value="1"/>
</dbReference>
<protein>
    <recommendedName>
        <fullName evidence="3">Methyltransferase type 11 domain-containing protein</fullName>
    </recommendedName>
</protein>
<dbReference type="AlphaFoldDB" id="A0A1G1VCJ6"/>
<gene>
    <name evidence="1" type="ORF">A3A77_03955</name>
</gene>
<dbReference type="EMBL" id="MHCC01000020">
    <property type="protein sequence ID" value="OGY13115.1"/>
    <property type="molecule type" value="Genomic_DNA"/>
</dbReference>
<dbReference type="Proteomes" id="UP000178659">
    <property type="component" value="Unassembled WGS sequence"/>
</dbReference>
<dbReference type="Pfam" id="PF13489">
    <property type="entry name" value="Methyltransf_23"/>
    <property type="match status" value="1"/>
</dbReference>
<evidence type="ECO:0008006" key="3">
    <source>
        <dbReference type="Google" id="ProtNLM"/>
    </source>
</evidence>
<accession>A0A1G1VCJ6</accession>
<proteinExistence type="predicted"/>
<dbReference type="Gene3D" id="3.40.50.150">
    <property type="entry name" value="Vaccinia Virus protein VP39"/>
    <property type="match status" value="1"/>
</dbReference>
<dbReference type="PANTHER" id="PTHR43861">
    <property type="entry name" value="TRANS-ACONITATE 2-METHYLTRANSFERASE-RELATED"/>
    <property type="match status" value="1"/>
</dbReference>
<reference evidence="1 2" key="1">
    <citation type="journal article" date="2016" name="Nat. Commun.">
        <title>Thousands of microbial genomes shed light on interconnected biogeochemical processes in an aquifer system.</title>
        <authorList>
            <person name="Anantharaman K."/>
            <person name="Brown C.T."/>
            <person name="Hug L.A."/>
            <person name="Sharon I."/>
            <person name="Castelle C.J."/>
            <person name="Probst A.J."/>
            <person name="Thomas B.C."/>
            <person name="Singh A."/>
            <person name="Wilkins M.J."/>
            <person name="Karaoz U."/>
            <person name="Brodie E.L."/>
            <person name="Williams K.H."/>
            <person name="Hubbard S.S."/>
            <person name="Banfield J.F."/>
        </authorList>
    </citation>
    <scope>NUCLEOTIDE SEQUENCE [LARGE SCALE GENOMIC DNA]</scope>
</reference>